<dbReference type="CDD" id="cd11713">
    <property type="entry name" value="GINS_A_psf3"/>
    <property type="match status" value="1"/>
</dbReference>
<dbReference type="SUPFAM" id="SSF52047">
    <property type="entry name" value="RNI-like"/>
    <property type="match status" value="1"/>
</dbReference>
<feature type="region of interest" description="Disordered" evidence="5">
    <location>
        <begin position="82"/>
        <end position="140"/>
    </location>
</feature>
<dbReference type="Gene3D" id="1.20.58.2050">
    <property type="match status" value="1"/>
</dbReference>
<feature type="compositionally biased region" description="Low complexity" evidence="5">
    <location>
        <begin position="311"/>
        <end position="332"/>
    </location>
</feature>
<keyword evidence="9" id="KW-1185">Reference proteome</keyword>
<dbReference type="EMBL" id="AJWJ01000033">
    <property type="protein sequence ID" value="KAF2077270.1"/>
    <property type="molecule type" value="Genomic_DNA"/>
</dbReference>
<protein>
    <recommendedName>
        <fullName evidence="10">DNA replication complex GINS protein PSF3</fullName>
    </recommendedName>
</protein>
<evidence type="ECO:0000313" key="8">
    <source>
        <dbReference type="EMBL" id="KAF2077270.1"/>
    </source>
</evidence>
<feature type="compositionally biased region" description="Basic and acidic residues" evidence="5">
    <location>
        <begin position="337"/>
        <end position="351"/>
    </location>
</feature>
<feature type="region of interest" description="Disordered" evidence="5">
    <location>
        <begin position="1363"/>
        <end position="1383"/>
    </location>
</feature>
<proteinExistence type="inferred from homology"/>
<evidence type="ECO:0000256" key="5">
    <source>
        <dbReference type="SAM" id="MobiDB-lite"/>
    </source>
</evidence>
<sequence>MIKPLNQEQILFKQDNLKDDNEPITNDNKSINTDNVDDNSNNNNNNNNNNSMSKSISSGKLSSSQSLSLGGKSHVKELKRLFESKKSTNSPAKPFLGFRRIKNQENDQNINNIDLNNNRSNINSNNDLHPNNDNSLTGNNSDQNYGTSSIYTCNLDNIISAADRKYYFYVNEAIRKNIPIVPSLAIRRKSIDLTHSPIKGSLYATKYQHTYSPSTRIISMTKTPKTVSAILEEQSPSPSVQQHKRQHTTDAAITDNNDSTWIKSKARDDDFINDRNISPSRLPISRSTFDLKFNRAGTTKEEPNIKFPSLSISSNDPVPPSSSSSSKTSKLKSFIRSNKDKKEEKEKDKQQPKASSTTVNDKDDQDFMQETTHHKPNKLFAWVSLRRPIKRSNTSDITTLPVKAKIDISHSGPSKPPILSTVVLDHKQKKQQQQQQQQQHSRDDSTIADHQQQQQQTQPRQLKLQEAVLSSTTPIPPSSSLLQEQQKPQKYVSLSTTILKKDLNNISPSSSPDEPRKIVSVAKAKPKQGGSSLSIGSNKNNINNNPNSLSPPLTVTPPALSAPSSPVLSPNSDGSPISSSIEQLPPLDGLVLSPSGKEKVLSPLKNNRLEAILNSSRTRSASVGHLLEPAPKFEIDEIPPLKVHCSSLEECLEVFDKPDPPHGRCYILDLGNCSLGDEGIIEISDNFPGNLEIADLSWNDITTDGIEVFCSMLRRTKSLITSLSLQGNSVSPQSIDLFLECIEQDSIEKKGYKGFGLNLKETGIENEGSDYIAQYISANKVPSIIGLNLTSSSVTDIGMNEFSNALKKAHCTLTTLILDENYLGDDGAVLLAEGLKFNRSLTHLQIKNTDIGERGTIELSNACRFNTTITLLDISLNPWQLNGEIALQSLYIFKQQQQLQHNHRQVKIVWKEDGMESNLDKDEINEIIEYFGPDKIVDILMGGIQFNPLVEKEKLFEQMTIEPKHLNKIFNNIINSTTGTDGHLNSLKLLVQLLPYHISLEKGVFITNFLSNLNSLIHLLDRKDDDKIDFLIIDLLDFFTLIIKSNNQSCFSKFLEFHLFNKSLDLMFEYPKINILHQSILNLFLSTISTPFISDYLEDVFDFDYLERIVDHLSVHYTLQPGKRFANFGHLLKLVKVLSDTCPNHTFFKIPFWQDFKQDILDKEMHVQDSFLCGFIPDKNQKLDQALLKMNYLDIDDILSEEKPITCKFLFDGYHLGMLDPGSATQDMIVGTKIDLPFWMASLLAKKQIISVEFPLEYQEKFQAQLRNEPDVVMMKKFIYYEKIGATLSSFFNDRALSFLLFKSFRERFLRIYNQSLHLRDSDITKIQINLTDSEKSIFQVGYKISMQYEDWKNRRAEVLLTSNSSSPSLSSSSTTTTSNNNTKDTILKKRKRFIADDDN</sequence>
<feature type="region of interest" description="Disordered" evidence="5">
    <location>
        <begin position="13"/>
        <end position="70"/>
    </location>
</feature>
<dbReference type="InterPro" id="IPR036224">
    <property type="entry name" value="GINS_bundle-like_dom_sf"/>
</dbReference>
<dbReference type="Proteomes" id="UP000695562">
    <property type="component" value="Unassembled WGS sequence"/>
</dbReference>
<dbReference type="InterPro" id="IPR055221">
    <property type="entry name" value="PSF3_N"/>
</dbReference>
<dbReference type="InterPro" id="IPR010492">
    <property type="entry name" value="GINS_Psf3"/>
</dbReference>
<evidence type="ECO:0000256" key="2">
    <source>
        <dbReference type="ARBA" id="ARBA00006343"/>
    </source>
</evidence>
<comment type="subcellular location">
    <subcellularLocation>
        <location evidence="1">Nucleus</location>
    </subcellularLocation>
</comment>
<dbReference type="InterPro" id="IPR032675">
    <property type="entry name" value="LRR_dom_sf"/>
</dbReference>
<feature type="region of interest" description="Disordered" evidence="5">
    <location>
        <begin position="234"/>
        <end position="257"/>
    </location>
</feature>
<dbReference type="SUPFAM" id="SSF160059">
    <property type="entry name" value="PriA/YqbF domain"/>
    <property type="match status" value="1"/>
</dbReference>
<dbReference type="InterPro" id="IPR001611">
    <property type="entry name" value="Leu-rich_rpt"/>
</dbReference>
<gene>
    <name evidence="8" type="ORF">CYY_001394</name>
</gene>
<dbReference type="Gene3D" id="3.80.10.10">
    <property type="entry name" value="Ribonuclease Inhibitor"/>
    <property type="match status" value="2"/>
</dbReference>
<dbReference type="PANTHER" id="PTHR22768:SF0">
    <property type="entry name" value="DNA REPLICATION COMPLEX GINS PROTEIN PSF3"/>
    <property type="match status" value="1"/>
</dbReference>
<feature type="region of interest" description="Disordered" evidence="5">
    <location>
        <begin position="425"/>
        <end position="461"/>
    </location>
</feature>
<dbReference type="Pfam" id="PF05916">
    <property type="entry name" value="Sld5"/>
    <property type="match status" value="1"/>
</dbReference>
<feature type="region of interest" description="Disordered" evidence="5">
    <location>
        <begin position="503"/>
        <end position="581"/>
    </location>
</feature>
<feature type="domain" description="GINS subunit" evidence="6">
    <location>
        <begin position="1258"/>
        <end position="1352"/>
    </location>
</feature>
<dbReference type="GO" id="GO:1902975">
    <property type="term" value="P:mitotic DNA replication initiation"/>
    <property type="evidence" value="ECO:0007669"/>
    <property type="project" value="TreeGrafter"/>
</dbReference>
<dbReference type="InterPro" id="IPR021151">
    <property type="entry name" value="GINS_A"/>
</dbReference>
<comment type="similarity">
    <text evidence="2">Belongs to the GINS3/PSF3 family.</text>
</comment>
<evidence type="ECO:0000256" key="1">
    <source>
        <dbReference type="ARBA" id="ARBA00004123"/>
    </source>
</evidence>
<dbReference type="CDD" id="cd21693">
    <property type="entry name" value="GINS_B_Psf3"/>
    <property type="match status" value="1"/>
</dbReference>
<evidence type="ECO:0000259" key="6">
    <source>
        <dbReference type="Pfam" id="PF05916"/>
    </source>
</evidence>
<feature type="compositionally biased region" description="Low complexity" evidence="5">
    <location>
        <begin position="106"/>
        <end position="136"/>
    </location>
</feature>
<evidence type="ECO:0000256" key="3">
    <source>
        <dbReference type="ARBA" id="ARBA00022705"/>
    </source>
</evidence>
<dbReference type="PANTHER" id="PTHR22768">
    <property type="entry name" value="DNA REPLICATION COMPLEX GINS PROTEIN PSF3"/>
    <property type="match status" value="1"/>
</dbReference>
<feature type="domain" description="DNA replication complex GINS protein PSF3 N-terminal" evidence="7">
    <location>
        <begin position="1194"/>
        <end position="1245"/>
    </location>
</feature>
<feature type="region of interest" description="Disordered" evidence="5">
    <location>
        <begin position="295"/>
        <end position="363"/>
    </location>
</feature>
<evidence type="ECO:0000259" key="7">
    <source>
        <dbReference type="Pfam" id="PF22466"/>
    </source>
</evidence>
<comment type="caution">
    <text evidence="8">The sequence shown here is derived from an EMBL/GenBank/DDBJ whole genome shotgun (WGS) entry which is preliminary data.</text>
</comment>
<keyword evidence="3" id="KW-0235">DNA replication</keyword>
<evidence type="ECO:0000256" key="4">
    <source>
        <dbReference type="ARBA" id="ARBA00023242"/>
    </source>
</evidence>
<accession>A0A8J4Q130</accession>
<evidence type="ECO:0000313" key="9">
    <source>
        <dbReference type="Proteomes" id="UP000695562"/>
    </source>
</evidence>
<dbReference type="SMART" id="SM00368">
    <property type="entry name" value="LRR_RI"/>
    <property type="match status" value="5"/>
</dbReference>
<dbReference type="GO" id="GO:0000811">
    <property type="term" value="C:GINS complex"/>
    <property type="evidence" value="ECO:0007669"/>
    <property type="project" value="TreeGrafter"/>
</dbReference>
<dbReference type="OrthoDB" id="120976at2759"/>
<feature type="compositionally biased region" description="Low complexity" evidence="5">
    <location>
        <begin position="451"/>
        <end position="461"/>
    </location>
</feature>
<feature type="compositionally biased region" description="Low complexity" evidence="5">
    <location>
        <begin position="529"/>
        <end position="581"/>
    </location>
</feature>
<evidence type="ECO:0008006" key="10">
    <source>
        <dbReference type="Google" id="ProtNLM"/>
    </source>
</evidence>
<dbReference type="SUPFAM" id="SSF158573">
    <property type="entry name" value="GINS helical bundle-like"/>
    <property type="match status" value="1"/>
</dbReference>
<feature type="compositionally biased region" description="Low complexity" evidence="5">
    <location>
        <begin position="30"/>
        <end position="70"/>
    </location>
</feature>
<keyword evidence="4" id="KW-0539">Nucleus</keyword>
<organism evidence="8 9">
    <name type="scientific">Polysphondylium violaceum</name>
    <dbReference type="NCBI Taxonomy" id="133409"/>
    <lineage>
        <taxon>Eukaryota</taxon>
        <taxon>Amoebozoa</taxon>
        <taxon>Evosea</taxon>
        <taxon>Eumycetozoa</taxon>
        <taxon>Dictyostelia</taxon>
        <taxon>Dictyosteliales</taxon>
        <taxon>Dictyosteliaceae</taxon>
        <taxon>Polysphondylium</taxon>
    </lineage>
</organism>
<feature type="compositionally biased region" description="Polar residues" evidence="5">
    <location>
        <begin position="503"/>
        <end position="512"/>
    </location>
</feature>
<dbReference type="Pfam" id="PF13516">
    <property type="entry name" value="LRR_6"/>
    <property type="match status" value="2"/>
</dbReference>
<name>A0A8J4Q130_9MYCE</name>
<dbReference type="InterPro" id="IPR038437">
    <property type="entry name" value="GINS_Psf3_sf"/>
</dbReference>
<reference evidence="8" key="1">
    <citation type="submission" date="2020-01" db="EMBL/GenBank/DDBJ databases">
        <title>Development of genomics and gene disruption for Polysphondylium violaceum indicates a role for the polyketide synthase stlB in stalk morphogenesis.</title>
        <authorList>
            <person name="Narita B."/>
            <person name="Kawabe Y."/>
            <person name="Kin K."/>
            <person name="Saito T."/>
            <person name="Gibbs R."/>
            <person name="Kuspa A."/>
            <person name="Muzny D."/>
            <person name="Queller D."/>
            <person name="Richards S."/>
            <person name="Strassman J."/>
            <person name="Sucgang R."/>
            <person name="Worley K."/>
            <person name="Schaap P."/>
        </authorList>
    </citation>
    <scope>NUCLEOTIDE SEQUENCE</scope>
    <source>
        <strain evidence="8">QSvi11</strain>
    </source>
</reference>
<dbReference type="Pfam" id="PF22466">
    <property type="entry name" value="PSF3_N"/>
    <property type="match status" value="1"/>
</dbReference>